<comment type="similarity">
    <text evidence="6">Belongs to the ABC-4 integral membrane protein family.</text>
</comment>
<keyword evidence="4 7" id="KW-1133">Transmembrane helix</keyword>
<dbReference type="AlphaFoldDB" id="A0A3E0TXB0"/>
<keyword evidence="3 7" id="KW-0812">Transmembrane</keyword>
<feature type="transmembrane region" description="Helical" evidence="7">
    <location>
        <begin position="443"/>
        <end position="462"/>
    </location>
</feature>
<feature type="domain" description="ABC3 transporter permease C-terminal" evidence="8">
    <location>
        <begin position="686"/>
        <end position="795"/>
    </location>
</feature>
<keyword evidence="2" id="KW-1003">Cell membrane</keyword>
<evidence type="ECO:0000256" key="1">
    <source>
        <dbReference type="ARBA" id="ARBA00004651"/>
    </source>
</evidence>
<dbReference type="RefSeq" id="WP_116009636.1">
    <property type="nucleotide sequence ID" value="NZ_QUOU01000001.1"/>
</dbReference>
<feature type="domain" description="MacB-like periplasmic core" evidence="9">
    <location>
        <begin position="32"/>
        <end position="204"/>
    </location>
</feature>
<dbReference type="PANTHER" id="PTHR30572:SF4">
    <property type="entry name" value="ABC TRANSPORTER PERMEASE YTRF"/>
    <property type="match status" value="1"/>
</dbReference>
<accession>A0A3E0TXB0</accession>
<dbReference type="GO" id="GO:0022857">
    <property type="term" value="F:transmembrane transporter activity"/>
    <property type="evidence" value="ECO:0007669"/>
    <property type="project" value="TreeGrafter"/>
</dbReference>
<feature type="transmembrane region" description="Helical" evidence="7">
    <location>
        <begin position="770"/>
        <end position="791"/>
    </location>
</feature>
<name>A0A3E0TXB0_9GAMM</name>
<gene>
    <name evidence="10" type="ORF">DXX93_19900</name>
</gene>
<feature type="transmembrane region" description="Helical" evidence="7">
    <location>
        <begin position="291"/>
        <end position="318"/>
    </location>
</feature>
<dbReference type="Pfam" id="PF02687">
    <property type="entry name" value="FtsX"/>
    <property type="match status" value="2"/>
</dbReference>
<dbReference type="InterPro" id="IPR025857">
    <property type="entry name" value="MacB_PCD"/>
</dbReference>
<dbReference type="OrthoDB" id="6244065at2"/>
<evidence type="ECO:0000256" key="7">
    <source>
        <dbReference type="SAM" id="Phobius"/>
    </source>
</evidence>
<dbReference type="Proteomes" id="UP000256478">
    <property type="component" value="Unassembled WGS sequence"/>
</dbReference>
<dbReference type="GO" id="GO:0005886">
    <property type="term" value="C:plasma membrane"/>
    <property type="evidence" value="ECO:0007669"/>
    <property type="project" value="UniProtKB-SubCell"/>
</dbReference>
<sequence>MPAFDKYFSAISKFKGQLLFLALCFALLNTLFTFILQIGSELLKDRPAFVGSSAELITIGRKNQAGEFSPIRGYNLEQVAKLPEVEEVTTLSFNTTTLYLNNTTALNQTVVYYADNFASLLAIEGALAKVTNLASNDALVSQRFAEQYLSNIKLTEAVLQLTQNGKRYRIAGILPASMDDLGSFTPSVWLKHSELADTMPFRLTVDERAIPAKVAKNQRLTQSLLPGIPHYFGIARLNQPMALSELEQALAQFQRQSDDDVMSFQEAPHDNWLINGVELSPNAKDALFSSWQVLFILSTFFLVLCCIGLLSHVTNMLIKRKQEFMVRIAVGARFSLLARQLIKEQLPVVILVCLSGAVSYVALFHFLTTSSHFSLLIEKLGTNPDWLSWLLGSLLISLFMMLCAVLPLVSLAKRQVFERSSQLTMNKKQALLSYSNDVLQKTIALFAISLSVIVIYQQIIYYTQLNINKQIKEVTFTSHQPISLARNWLDGEVHQFANVTMSGAPFVTPSTQSIKYQPSVSDKVINYTARKIDVASNYFETINANVLAGSMPLEKYGVVLNETAALQLLSGRQVLSDLLGGQITINSAMKSSKLTVTAIVEDLPHFGINKTGIPFVYQHLSQTSQFLNRIVTFYYPASVENEFLPLIDDWAGNSISLRSRIARESLENQLYQLDAIEFILFDLALLLAVLILIVVSFNLYYQQAAFIALNRAKFGTMLALGALPKHIFKELFGKKLAHLGVSIPLALLIVKLVMPLLAKHLTIPDLSAELFGLSVIALILFITLLALLPALQLTSESIKTQMN</sequence>
<evidence type="ECO:0000313" key="10">
    <source>
        <dbReference type="EMBL" id="REL28605.1"/>
    </source>
</evidence>
<evidence type="ECO:0000259" key="9">
    <source>
        <dbReference type="Pfam" id="PF12704"/>
    </source>
</evidence>
<dbReference type="PANTHER" id="PTHR30572">
    <property type="entry name" value="MEMBRANE COMPONENT OF TRANSPORTER-RELATED"/>
    <property type="match status" value="1"/>
</dbReference>
<comment type="caution">
    <text evidence="10">The sequence shown here is derived from an EMBL/GenBank/DDBJ whole genome shotgun (WGS) entry which is preliminary data.</text>
</comment>
<feature type="transmembrane region" description="Helical" evidence="7">
    <location>
        <begin position="678"/>
        <end position="701"/>
    </location>
</feature>
<comment type="subcellular location">
    <subcellularLocation>
        <location evidence="1">Cell membrane</location>
        <topology evidence="1">Multi-pass membrane protein</topology>
    </subcellularLocation>
</comment>
<reference evidence="10 11" key="1">
    <citation type="submission" date="2018-08" db="EMBL/GenBank/DDBJ databases">
        <title>Thalassotalea euphylliae genome.</title>
        <authorList>
            <person name="Summers S."/>
            <person name="Rice S.A."/>
            <person name="Freckelton M.L."/>
            <person name="Nedved B.T."/>
            <person name="Hadfield M.G."/>
        </authorList>
    </citation>
    <scope>NUCLEOTIDE SEQUENCE [LARGE SCALE GENOMIC DNA]</scope>
    <source>
        <strain evidence="10 11">H1</strain>
    </source>
</reference>
<feature type="transmembrane region" description="Helical" evidence="7">
    <location>
        <begin position="346"/>
        <end position="366"/>
    </location>
</feature>
<evidence type="ECO:0000256" key="5">
    <source>
        <dbReference type="ARBA" id="ARBA00023136"/>
    </source>
</evidence>
<proteinExistence type="inferred from homology"/>
<evidence type="ECO:0000256" key="3">
    <source>
        <dbReference type="ARBA" id="ARBA00022692"/>
    </source>
</evidence>
<feature type="transmembrane region" description="Helical" evidence="7">
    <location>
        <begin position="736"/>
        <end position="758"/>
    </location>
</feature>
<evidence type="ECO:0000256" key="6">
    <source>
        <dbReference type="ARBA" id="ARBA00038076"/>
    </source>
</evidence>
<evidence type="ECO:0000256" key="2">
    <source>
        <dbReference type="ARBA" id="ARBA00022475"/>
    </source>
</evidence>
<feature type="domain" description="ABC3 transporter permease C-terminal" evidence="8">
    <location>
        <begin position="296"/>
        <end position="415"/>
    </location>
</feature>
<protein>
    <submittedName>
        <fullName evidence="10">ABC transporter permease</fullName>
    </submittedName>
</protein>
<evidence type="ECO:0000259" key="8">
    <source>
        <dbReference type="Pfam" id="PF02687"/>
    </source>
</evidence>
<dbReference type="InterPro" id="IPR050250">
    <property type="entry name" value="Macrolide_Exporter_MacB"/>
</dbReference>
<evidence type="ECO:0000256" key="4">
    <source>
        <dbReference type="ARBA" id="ARBA00022989"/>
    </source>
</evidence>
<feature type="transmembrane region" description="Helical" evidence="7">
    <location>
        <begin position="386"/>
        <end position="409"/>
    </location>
</feature>
<dbReference type="EMBL" id="QUOU01000001">
    <property type="protein sequence ID" value="REL28605.1"/>
    <property type="molecule type" value="Genomic_DNA"/>
</dbReference>
<evidence type="ECO:0000313" key="11">
    <source>
        <dbReference type="Proteomes" id="UP000256478"/>
    </source>
</evidence>
<dbReference type="Pfam" id="PF12704">
    <property type="entry name" value="MacB_PCD"/>
    <property type="match status" value="1"/>
</dbReference>
<keyword evidence="5 7" id="KW-0472">Membrane</keyword>
<organism evidence="10 11">
    <name type="scientific">Thalassotalea euphylliae</name>
    <dbReference type="NCBI Taxonomy" id="1655234"/>
    <lineage>
        <taxon>Bacteria</taxon>
        <taxon>Pseudomonadati</taxon>
        <taxon>Pseudomonadota</taxon>
        <taxon>Gammaproteobacteria</taxon>
        <taxon>Alteromonadales</taxon>
        <taxon>Colwelliaceae</taxon>
        <taxon>Thalassotalea</taxon>
    </lineage>
</organism>
<dbReference type="InterPro" id="IPR003838">
    <property type="entry name" value="ABC3_permease_C"/>
</dbReference>